<sequence>MSSGRWRISVTTPDWGHDHLSSDAIVAYVDDELAPGPQLRATQHLSQCRECAAQVVAQGQARAALRTADCPSLPTSLLSSLRSIPQDTDLPAPPAGLAVTPEGQFVSVLRPERVAPQRSDTFTPSVHGRRPHRGLRLGTGVAVSGLAIGAIAFALPTAADGQPDPVPSRPGEVRGGAVPVDARLQLPPPPQAPSATPTPVAPTTAPPLDHVPGPVPDRP</sequence>
<feature type="compositionally biased region" description="Low complexity" evidence="3">
    <location>
        <begin position="193"/>
        <end position="207"/>
    </location>
</feature>
<evidence type="ECO:0000313" key="7">
    <source>
        <dbReference type="Proteomes" id="UP000315677"/>
    </source>
</evidence>
<feature type="transmembrane region" description="Helical" evidence="4">
    <location>
        <begin position="137"/>
        <end position="159"/>
    </location>
</feature>
<dbReference type="OrthoDB" id="4775043at2"/>
<feature type="domain" description="Putative zinc-finger" evidence="5">
    <location>
        <begin position="23"/>
        <end position="52"/>
    </location>
</feature>
<keyword evidence="4" id="KW-0812">Transmembrane</keyword>
<gene>
    <name evidence="6" type="ORF">FB558_8199</name>
</gene>
<keyword evidence="7" id="KW-1185">Reference proteome</keyword>
<evidence type="ECO:0000259" key="5">
    <source>
        <dbReference type="Pfam" id="PF13490"/>
    </source>
</evidence>
<keyword evidence="2" id="KW-0804">Transcription</keyword>
<evidence type="ECO:0000256" key="2">
    <source>
        <dbReference type="ARBA" id="ARBA00023163"/>
    </source>
</evidence>
<name>A0A543CZ06_9PSEU</name>
<dbReference type="Gene3D" id="1.10.10.1320">
    <property type="entry name" value="Anti-sigma factor, zinc-finger domain"/>
    <property type="match status" value="1"/>
</dbReference>
<evidence type="ECO:0000313" key="6">
    <source>
        <dbReference type="EMBL" id="TQM02333.1"/>
    </source>
</evidence>
<dbReference type="AlphaFoldDB" id="A0A543CZ06"/>
<dbReference type="InterPro" id="IPR027383">
    <property type="entry name" value="Znf_put"/>
</dbReference>
<dbReference type="RefSeq" id="WP_142064224.1">
    <property type="nucleotide sequence ID" value="NZ_VFPA01000007.1"/>
</dbReference>
<evidence type="ECO:0000256" key="1">
    <source>
        <dbReference type="ARBA" id="ARBA00023015"/>
    </source>
</evidence>
<organism evidence="6 7">
    <name type="scientific">Pseudonocardia kunmingensis</name>
    <dbReference type="NCBI Taxonomy" id="630975"/>
    <lineage>
        <taxon>Bacteria</taxon>
        <taxon>Bacillati</taxon>
        <taxon>Actinomycetota</taxon>
        <taxon>Actinomycetes</taxon>
        <taxon>Pseudonocardiales</taxon>
        <taxon>Pseudonocardiaceae</taxon>
        <taxon>Pseudonocardia</taxon>
    </lineage>
</organism>
<accession>A0A543CZ06</accession>
<keyword evidence="4" id="KW-1133">Transmembrane helix</keyword>
<dbReference type="InterPro" id="IPR041916">
    <property type="entry name" value="Anti_sigma_zinc_sf"/>
</dbReference>
<dbReference type="Proteomes" id="UP000315677">
    <property type="component" value="Unassembled WGS sequence"/>
</dbReference>
<feature type="region of interest" description="Disordered" evidence="3">
    <location>
        <begin position="157"/>
        <end position="219"/>
    </location>
</feature>
<keyword evidence="4" id="KW-0472">Membrane</keyword>
<dbReference type="Pfam" id="PF13490">
    <property type="entry name" value="zf-HC2"/>
    <property type="match status" value="1"/>
</dbReference>
<proteinExistence type="predicted"/>
<evidence type="ECO:0000256" key="4">
    <source>
        <dbReference type="SAM" id="Phobius"/>
    </source>
</evidence>
<evidence type="ECO:0000256" key="3">
    <source>
        <dbReference type="SAM" id="MobiDB-lite"/>
    </source>
</evidence>
<protein>
    <submittedName>
        <fullName evidence="6">Putative zinc finger protein</fullName>
    </submittedName>
</protein>
<dbReference type="EMBL" id="VFPA01000007">
    <property type="protein sequence ID" value="TQM02333.1"/>
    <property type="molecule type" value="Genomic_DNA"/>
</dbReference>
<reference evidence="6 7" key="1">
    <citation type="submission" date="2019-06" db="EMBL/GenBank/DDBJ databases">
        <title>Sequencing the genomes of 1000 actinobacteria strains.</title>
        <authorList>
            <person name="Klenk H.-P."/>
        </authorList>
    </citation>
    <scope>NUCLEOTIDE SEQUENCE [LARGE SCALE GENOMIC DNA]</scope>
    <source>
        <strain evidence="6 7">DSM 45301</strain>
    </source>
</reference>
<keyword evidence="1" id="KW-0805">Transcription regulation</keyword>
<comment type="caution">
    <text evidence="6">The sequence shown here is derived from an EMBL/GenBank/DDBJ whole genome shotgun (WGS) entry which is preliminary data.</text>
</comment>